<evidence type="ECO:0000313" key="1">
    <source>
        <dbReference type="EMBL" id="AVE22976.1"/>
    </source>
</evidence>
<dbReference type="AlphaFoldDB" id="A0A2L1KKD8"/>
<dbReference type="EMBL" id="MF344575">
    <property type="protein sequence ID" value="AVE22976.1"/>
    <property type="molecule type" value="Genomic_DNA"/>
</dbReference>
<accession>A0A2L1KKD8</accession>
<geneLocation type="plasmid" evidence="1">
    <name>p11011-CTXM</name>
</geneLocation>
<sequence length="49" mass="5126">MSFIAPTSAPGCLAASGRQARLRQAAAGAPASLRRTRWRGFGLPLRSDA</sequence>
<keyword evidence="1" id="KW-0614">Plasmid</keyword>
<reference evidence="1" key="1">
    <citation type="journal article" date="2019" name="Front. Microbiol.">
        <title>Replicon-Based Typing of IncI-Complex Plasmids, and Comparative Genomics Analysis of IncIgamma/K1 Plasmids.</title>
        <authorList>
            <person name="Zhang D."/>
            <person name="Zhao Y."/>
            <person name="Feng J."/>
            <person name="Hu L."/>
            <person name="Jiang X."/>
            <person name="Zhan Z."/>
            <person name="Yang H."/>
            <person name="Yang W."/>
            <person name="Gao B."/>
            <person name="Wang J."/>
            <person name="Li J."/>
            <person name="Yin Z."/>
            <person name="Zhou D."/>
        </authorList>
    </citation>
    <scope>NUCLEOTIDE SEQUENCE</scope>
    <source>
        <strain evidence="1">140611011</strain>
        <plasmid evidence="1">p11011-CTXM</plasmid>
    </source>
</reference>
<name>A0A2L1KKD8_ECOLX</name>
<protein>
    <submittedName>
        <fullName evidence="1">Uncharacterized protein</fullName>
    </submittedName>
</protein>
<organism evidence="1">
    <name type="scientific">Escherichia coli</name>
    <dbReference type="NCBI Taxonomy" id="562"/>
    <lineage>
        <taxon>Bacteria</taxon>
        <taxon>Pseudomonadati</taxon>
        <taxon>Pseudomonadota</taxon>
        <taxon>Gammaproteobacteria</taxon>
        <taxon>Enterobacterales</taxon>
        <taxon>Enterobacteriaceae</taxon>
        <taxon>Escherichia</taxon>
    </lineage>
</organism>
<proteinExistence type="predicted"/>